<name>A0ABV0JAV8_9CYAN</name>
<feature type="transmembrane region" description="Helical" evidence="1">
    <location>
        <begin position="70"/>
        <end position="95"/>
    </location>
</feature>
<keyword evidence="3" id="KW-1185">Reference proteome</keyword>
<protein>
    <recommendedName>
        <fullName evidence="4">Peptidase C39 domain-containing protein</fullName>
    </recommendedName>
</protein>
<accession>A0ABV0JAV8</accession>
<dbReference type="RefSeq" id="WP_190437522.1">
    <property type="nucleotide sequence ID" value="NZ_JAMPKM010000011.1"/>
</dbReference>
<sequence length="286" mass="31367">MFLLVISLISFLPGIFTGQTLARRGFTAANALQHRQKQVYVISLLSLGVGTLLSIVLVAGRSSPWVPNFLLLYVGAYLWDAVLAVCCFCTGLILSLELPGWKDIQRLQQLVLFLVVSLSATCFLTYYQLPIDNLVQAARVSEEVVLQTTPYTCAAASIATIAQIIKPESSVAELDVVKLAGTDRTGTSTIAEIYAMRVLGLDPQYERNLSIQDLVNRQQLAILHVMEPVGESKISHAIALLAIDPAKQTLLLGNPLYGRQVKTFAEMQDYWLKEAVFVSGTLIQPI</sequence>
<dbReference type="Gene3D" id="3.90.70.10">
    <property type="entry name" value="Cysteine proteinases"/>
    <property type="match status" value="1"/>
</dbReference>
<feature type="transmembrane region" description="Helical" evidence="1">
    <location>
        <begin position="38"/>
        <end position="58"/>
    </location>
</feature>
<evidence type="ECO:0000256" key="1">
    <source>
        <dbReference type="SAM" id="Phobius"/>
    </source>
</evidence>
<evidence type="ECO:0000313" key="2">
    <source>
        <dbReference type="EMBL" id="MEP0818913.1"/>
    </source>
</evidence>
<keyword evidence="1" id="KW-1133">Transmembrane helix</keyword>
<reference evidence="2 3" key="1">
    <citation type="submission" date="2022-04" db="EMBL/GenBank/DDBJ databases">
        <title>Positive selection, recombination, and allopatry shape intraspecific diversity of widespread and dominant cyanobacteria.</title>
        <authorList>
            <person name="Wei J."/>
            <person name="Shu W."/>
            <person name="Hu C."/>
        </authorList>
    </citation>
    <scope>NUCLEOTIDE SEQUENCE [LARGE SCALE GENOMIC DNA]</scope>
    <source>
        <strain evidence="2 3">GB2-A4</strain>
    </source>
</reference>
<organism evidence="2 3">
    <name type="scientific">Trichocoleus desertorum GB2-A4</name>
    <dbReference type="NCBI Taxonomy" id="2933944"/>
    <lineage>
        <taxon>Bacteria</taxon>
        <taxon>Bacillati</taxon>
        <taxon>Cyanobacteriota</taxon>
        <taxon>Cyanophyceae</taxon>
        <taxon>Leptolyngbyales</taxon>
        <taxon>Trichocoleusaceae</taxon>
        <taxon>Trichocoleus</taxon>
    </lineage>
</organism>
<feature type="transmembrane region" description="Helical" evidence="1">
    <location>
        <begin position="107"/>
        <end position="129"/>
    </location>
</feature>
<proteinExistence type="predicted"/>
<dbReference type="Proteomes" id="UP001464891">
    <property type="component" value="Unassembled WGS sequence"/>
</dbReference>
<comment type="caution">
    <text evidence="2">The sequence shown here is derived from an EMBL/GenBank/DDBJ whole genome shotgun (WGS) entry which is preliminary data.</text>
</comment>
<dbReference type="EMBL" id="JAMPKM010000011">
    <property type="protein sequence ID" value="MEP0818913.1"/>
    <property type="molecule type" value="Genomic_DNA"/>
</dbReference>
<evidence type="ECO:0000313" key="3">
    <source>
        <dbReference type="Proteomes" id="UP001464891"/>
    </source>
</evidence>
<evidence type="ECO:0008006" key="4">
    <source>
        <dbReference type="Google" id="ProtNLM"/>
    </source>
</evidence>
<keyword evidence="1" id="KW-0472">Membrane</keyword>
<keyword evidence="1" id="KW-0812">Transmembrane</keyword>
<gene>
    <name evidence="2" type="ORF">NC998_17585</name>
</gene>